<reference evidence="1" key="1">
    <citation type="submission" date="2023-10" db="EMBL/GenBank/DDBJ databases">
        <title>Genome assembly of Pristionchus species.</title>
        <authorList>
            <person name="Yoshida K."/>
            <person name="Sommer R.J."/>
        </authorList>
    </citation>
    <scope>NUCLEOTIDE SEQUENCE</scope>
    <source>
        <strain evidence="1">RS0144</strain>
    </source>
</reference>
<keyword evidence="3" id="KW-1185">Reference proteome</keyword>
<dbReference type="Proteomes" id="UP001432027">
    <property type="component" value="Unassembled WGS sequence"/>
</dbReference>
<sequence>MPEAIQEDDGPMLERIEELAKNCEKCVFYDIRCFHLNEKSQFMTVDPISKLRYFERTVHYTSIGLKVIEPVFVQMANEFDRLLNVKYPENMLQLNH</sequence>
<protein>
    <recommendedName>
        <fullName evidence="4">SGNH domain-containing protein</fullName>
    </recommendedName>
</protein>
<gene>
    <name evidence="1" type="ORF">PENTCL1PPCAC_15026</name>
    <name evidence="2" type="ORF">PENTCL1PPCAC_15037</name>
</gene>
<organism evidence="1 3">
    <name type="scientific">Pristionchus entomophagus</name>
    <dbReference type="NCBI Taxonomy" id="358040"/>
    <lineage>
        <taxon>Eukaryota</taxon>
        <taxon>Metazoa</taxon>
        <taxon>Ecdysozoa</taxon>
        <taxon>Nematoda</taxon>
        <taxon>Chromadorea</taxon>
        <taxon>Rhabditida</taxon>
        <taxon>Rhabditina</taxon>
        <taxon>Diplogasteromorpha</taxon>
        <taxon>Diplogasteroidea</taxon>
        <taxon>Neodiplogasteridae</taxon>
        <taxon>Pristionchus</taxon>
    </lineage>
</organism>
<evidence type="ECO:0000313" key="1">
    <source>
        <dbReference type="EMBL" id="GMS92851.1"/>
    </source>
</evidence>
<accession>A0AAV5TBD1</accession>
<evidence type="ECO:0000313" key="3">
    <source>
        <dbReference type="Proteomes" id="UP001432027"/>
    </source>
</evidence>
<dbReference type="EMBL" id="BTSX01000004">
    <property type="protein sequence ID" value="GMS92862.1"/>
    <property type="molecule type" value="Genomic_DNA"/>
</dbReference>
<comment type="caution">
    <text evidence="1">The sequence shown here is derived from an EMBL/GenBank/DDBJ whole genome shotgun (WGS) entry which is preliminary data.</text>
</comment>
<evidence type="ECO:0008006" key="4">
    <source>
        <dbReference type="Google" id="ProtNLM"/>
    </source>
</evidence>
<name>A0AAV5TBD1_9BILA</name>
<feature type="non-terminal residue" evidence="1">
    <location>
        <position position="96"/>
    </location>
</feature>
<evidence type="ECO:0000313" key="2">
    <source>
        <dbReference type="EMBL" id="GMS92862.1"/>
    </source>
</evidence>
<proteinExistence type="predicted"/>
<dbReference type="AlphaFoldDB" id="A0AAV5TBD1"/>
<dbReference type="EMBL" id="BTSX01000004">
    <property type="protein sequence ID" value="GMS92851.1"/>
    <property type="molecule type" value="Genomic_DNA"/>
</dbReference>